<comment type="caution">
    <text evidence="1">The sequence shown here is derived from an EMBL/GenBank/DDBJ whole genome shotgun (WGS) entry which is preliminary data.</text>
</comment>
<accession>A0ACB9THD9</accession>
<evidence type="ECO:0000313" key="1">
    <source>
        <dbReference type="EMBL" id="KAI4466157.1"/>
    </source>
</evidence>
<keyword evidence="1" id="KW-0804">Transcription</keyword>
<reference evidence="1" key="1">
    <citation type="submission" date="2022-04" db="EMBL/GenBank/DDBJ databases">
        <title>Chromosome-scale genome assembly of Holotrichia oblita Faldermann.</title>
        <authorList>
            <person name="Rongchong L."/>
        </authorList>
    </citation>
    <scope>NUCLEOTIDE SEQUENCE</scope>
    <source>
        <strain evidence="1">81SQS9</strain>
    </source>
</reference>
<name>A0ACB9THD9_HOLOL</name>
<keyword evidence="2" id="KW-1185">Reference proteome</keyword>
<keyword evidence="1" id="KW-0240">DNA-directed RNA polymerase</keyword>
<organism evidence="1 2">
    <name type="scientific">Holotrichia oblita</name>
    <name type="common">Chafer beetle</name>
    <dbReference type="NCBI Taxonomy" id="644536"/>
    <lineage>
        <taxon>Eukaryota</taxon>
        <taxon>Metazoa</taxon>
        <taxon>Ecdysozoa</taxon>
        <taxon>Arthropoda</taxon>
        <taxon>Hexapoda</taxon>
        <taxon>Insecta</taxon>
        <taxon>Pterygota</taxon>
        <taxon>Neoptera</taxon>
        <taxon>Endopterygota</taxon>
        <taxon>Coleoptera</taxon>
        <taxon>Polyphaga</taxon>
        <taxon>Scarabaeiformia</taxon>
        <taxon>Scarabaeidae</taxon>
        <taxon>Melolonthinae</taxon>
        <taxon>Holotrichia</taxon>
    </lineage>
</organism>
<dbReference type="Proteomes" id="UP001056778">
    <property type="component" value="Chromosome 3"/>
</dbReference>
<protein>
    <submittedName>
        <fullName evidence="1">Dna-directed rna polymerases i ii and iii subunit rpabc2</fullName>
    </submittedName>
</protein>
<proteinExistence type="predicted"/>
<sequence>MWSYEKEQEYLNRLWNEVDNEYSVDDPPIMDSENENFSDHEAESSHDTDTEQSVNDEKIKSDEEDHDNESARFYVSRDNSTKWAKTCANPTLRTRTENIITLLPGVKPQAKNLKTPLDNGVMEVNASPVTPTKARKRISRPVTWKCNVAKKLRYSAKGLPVYPTCGHKTVAFQCARLKMHDIQEFHKMFFASPNKMVQDAFILKYCNILPCKRRRPRNQSHAPKQFHIQCYIRNHSKENVPVCQKAFLKVLGITKHRLGYVMKAFMATGKQPSEKRGGDHKSAKYKDKQDAVQQFINKLKCIESHYCRSETARMYLPSELSIKKLFRMYITQTTPDLVVKHSYFRHIFNTKYNLSFKTPRTDVCSQCLQLSERLKHETDPHIKSTIMTEKRIHKLRANAFFDLLRENSNEIITLSFDCEKNLVLPKVPDQSAYYSRQLYMYNFTIVQGSSKSKLTKDNVFSYYWTEEKFGKGSNEIASAVFDRLNKIDFGKNDEQKILRLVADGCSGQNKNSTLIGMCSKWLVTAPLNVASIELVFPVTGHSFLPPDRVFGQIERKLRKRSATTVELGQECRVFDWKTAVQEVLKPPGSWGFKFKECKRYFLKRVRSGNVVIRGEVNYKNDLGTFVGITKKGKATRLIDPDEISSGNHQVKPLKLRDVATLLAKHFGECWRALQDLSYYANVIPEQIENIETEEESHNVPDTTCEFIPELPAILCVLVALVVVLAVASASVAPLAYSVASPVAYTGAYPYAYPYAAAYAAPYAAPLAYSVAAPVAVGGTGYVAATRGSVHTAPLPEGPFASSLHINTAPAPGTF</sequence>
<evidence type="ECO:0000313" key="2">
    <source>
        <dbReference type="Proteomes" id="UP001056778"/>
    </source>
</evidence>
<dbReference type="EMBL" id="CM043017">
    <property type="protein sequence ID" value="KAI4466157.1"/>
    <property type="molecule type" value="Genomic_DNA"/>
</dbReference>
<gene>
    <name evidence="1" type="ORF">MML48_3g00005675</name>
</gene>